<sequence length="554" mass="63612">MIALIDLDKNKAILMYLCEVDICGFKGIKQLTLSLNKDANVLIGENQWGRSSLISALMLISLDNFYYQFTANDFFNDDHYQPNTATIRYKFAEMNPQELDSQSYHSLNCVAYQSVEFKKLITYQIKATKEQDKIVTEHQFLDNNGKEIKNVDHYSLIKQLISLNPCMRLKNPVDSSNLPVTNQPLSDYYIQQLSAKLSEHAKQFSNEDLIKSLTTAKALFEYYLADSSTRFRYRNSNIKTIPNSQDWDSLERLNNILDELDDNYIRTMLMGIFGSIFIAHNANQIHPNAIPILVMEEPESQLHPIILSVGFRLLKNFPAQKFITTNSSDLLSLFALKNIYHLIRKPSGIMAMNIGEKGLSRDDNRKIMFHILYRRASAMFARCWLLVEGETEVWLLRELAELSGFHLNAEGIQLIEFAQCGLKPLIRYANKMGIHWYVLTDGDTAGKKYANTVRSLCPEGTSADQFLTVLPSRDIENFMFEHGFSHVYKKIAFNTTDYIDIPVNRIVHKAIKKTSKPDLAIAICDDVRIRGSQTIPKLLKQTFSKVIQLTKQFY</sequence>
<dbReference type="CDD" id="cd01026">
    <property type="entry name" value="TOPRIM_OLD"/>
    <property type="match status" value="1"/>
</dbReference>
<name>A0A318MTK9_FRIPE</name>
<dbReference type="InterPro" id="IPR022602">
    <property type="entry name" value="DUF2813"/>
</dbReference>
<protein>
    <recommendedName>
        <fullName evidence="1">OLD protein-like TOPRIM domain-containing protein</fullName>
    </recommendedName>
</protein>
<organism evidence="2 3">
    <name type="scientific">Frischella perrara</name>
    <dbReference type="NCBI Taxonomy" id="1267021"/>
    <lineage>
        <taxon>Bacteria</taxon>
        <taxon>Pseudomonadati</taxon>
        <taxon>Pseudomonadota</taxon>
        <taxon>Gammaproteobacteria</taxon>
        <taxon>Orbales</taxon>
        <taxon>Orbaceae</taxon>
        <taxon>Frischella</taxon>
    </lineage>
</organism>
<dbReference type="Gene3D" id="3.40.50.300">
    <property type="entry name" value="P-loop containing nucleotide triphosphate hydrolases"/>
    <property type="match status" value="1"/>
</dbReference>
<gene>
    <name evidence="2" type="ORF">DKK76_02410</name>
</gene>
<dbReference type="SUPFAM" id="SSF52540">
    <property type="entry name" value="P-loop containing nucleoside triphosphate hydrolases"/>
    <property type="match status" value="1"/>
</dbReference>
<dbReference type="Proteomes" id="UP000247838">
    <property type="component" value="Unassembled WGS sequence"/>
</dbReference>
<evidence type="ECO:0000259" key="1">
    <source>
        <dbReference type="Pfam" id="PF20469"/>
    </source>
</evidence>
<accession>A0A318MTK9</accession>
<dbReference type="Pfam" id="PF11398">
    <property type="entry name" value="DUF2813"/>
    <property type="match status" value="1"/>
</dbReference>
<proteinExistence type="predicted"/>
<evidence type="ECO:0000313" key="2">
    <source>
        <dbReference type="EMBL" id="PXY96659.1"/>
    </source>
</evidence>
<dbReference type="InterPro" id="IPR051396">
    <property type="entry name" value="Bact_Antivir_Def_Nuclease"/>
</dbReference>
<dbReference type="PANTHER" id="PTHR43581">
    <property type="entry name" value="ATP/GTP PHOSPHATASE"/>
    <property type="match status" value="1"/>
</dbReference>
<reference evidence="2 3" key="1">
    <citation type="submission" date="2018-05" db="EMBL/GenBank/DDBJ databases">
        <title>Reference genomes for bee gut microbiota database.</title>
        <authorList>
            <person name="Ellegaard K.M."/>
        </authorList>
    </citation>
    <scope>NUCLEOTIDE SEQUENCE [LARGE SCALE GENOMIC DNA]</scope>
    <source>
        <strain evidence="2 3">ESL0167</strain>
    </source>
</reference>
<dbReference type="EMBL" id="QGLM01000005">
    <property type="protein sequence ID" value="PXY96659.1"/>
    <property type="molecule type" value="Genomic_DNA"/>
</dbReference>
<feature type="domain" description="OLD protein-like TOPRIM" evidence="1">
    <location>
        <begin position="379"/>
        <end position="443"/>
    </location>
</feature>
<dbReference type="InterPro" id="IPR027417">
    <property type="entry name" value="P-loop_NTPase"/>
</dbReference>
<evidence type="ECO:0000313" key="3">
    <source>
        <dbReference type="Proteomes" id="UP000247838"/>
    </source>
</evidence>
<dbReference type="PANTHER" id="PTHR43581:SF4">
    <property type="entry name" value="ATP_GTP PHOSPHATASE"/>
    <property type="match status" value="1"/>
</dbReference>
<comment type="caution">
    <text evidence="2">The sequence shown here is derived from an EMBL/GenBank/DDBJ whole genome shotgun (WGS) entry which is preliminary data.</text>
</comment>
<dbReference type="InterPro" id="IPR034139">
    <property type="entry name" value="TOPRIM_OLD"/>
</dbReference>
<dbReference type="AlphaFoldDB" id="A0A318MTK9"/>
<dbReference type="Pfam" id="PF20469">
    <property type="entry name" value="OLD-like_TOPRIM"/>
    <property type="match status" value="1"/>
</dbReference>